<reference evidence="4" key="1">
    <citation type="submission" date="2022-04" db="EMBL/GenBank/DDBJ databases">
        <title>Roseomonas acroporae sp. nov., isolated from coral Acropora digitifera.</title>
        <authorList>
            <person name="Sun H."/>
        </authorList>
    </citation>
    <scope>NUCLEOTIDE SEQUENCE</scope>
    <source>
        <strain evidence="4">NAR14</strain>
    </source>
</reference>
<organism evidence="4 5">
    <name type="scientific">Roseomonas acroporae</name>
    <dbReference type="NCBI Taxonomy" id="2937791"/>
    <lineage>
        <taxon>Bacteria</taxon>
        <taxon>Pseudomonadati</taxon>
        <taxon>Pseudomonadota</taxon>
        <taxon>Alphaproteobacteria</taxon>
        <taxon>Acetobacterales</taxon>
        <taxon>Roseomonadaceae</taxon>
        <taxon>Roseomonas</taxon>
    </lineage>
</organism>
<dbReference type="GO" id="GO:0006310">
    <property type="term" value="P:DNA recombination"/>
    <property type="evidence" value="ECO:0007669"/>
    <property type="project" value="UniProtKB-KW"/>
</dbReference>
<dbReference type="InterPro" id="IPR013762">
    <property type="entry name" value="Integrase-like_cat_sf"/>
</dbReference>
<dbReference type="CDD" id="cd01184">
    <property type="entry name" value="INT_C_like_1"/>
    <property type="match status" value="1"/>
</dbReference>
<dbReference type="InterPro" id="IPR011010">
    <property type="entry name" value="DNA_brk_join_enz"/>
</dbReference>
<dbReference type="GO" id="GO:0015074">
    <property type="term" value="P:DNA integration"/>
    <property type="evidence" value="ECO:0007669"/>
    <property type="project" value="InterPro"/>
</dbReference>
<evidence type="ECO:0000256" key="2">
    <source>
        <dbReference type="ARBA" id="ARBA00023172"/>
    </source>
</evidence>
<sequence>MVLAMARPWKHPTTGSYYARKAVPAPLREAVGKSELKESLGTKDPAEARQRFPDVIARFDLLLASAAARSGAQQGRPMRLTQRQLAGLGGEWLRAELARHEDDPGQPAAWDATFDALWDKLDDNREAHPGDLDFTPTPADLAEAEALIRERGIAPDTETVERFASVLLGAKLDVARIMVRRAGGDWSPAPEVAQRPVWQPLAPQPPAAPALTVAALVSAYERENPHQPQRTRDRRAACVRALVAAAGHDDATRIGKAEIRAWKEVRLGAGVAPKTVATDLTILSPAWSYGIKNGHLPDGPNPFSGMAPKVPKRDENSRTGFTDEEAAAILAAARHETGALRWLPWLLALTGARVGEASDAAKEDVRQVDGVWCLDIHPSPGRRLKNAHSQRRTPLHSALIAEGFLNYVEGLPAGSPLFPDLRVGKAGTRSEAASTRLSEWLRDKLKITDRRKVGAHSWRHRMEDMMRRARIPTEAADAIVGHENPRNAGSGYGDGFRAWPGELAKELEKVASPLGSTRD</sequence>
<proteinExistence type="predicted"/>
<accession>A0A9X1Y4R1</accession>
<dbReference type="GO" id="GO:0003677">
    <property type="term" value="F:DNA binding"/>
    <property type="evidence" value="ECO:0007669"/>
    <property type="project" value="UniProtKB-KW"/>
</dbReference>
<dbReference type="Gene3D" id="1.10.150.130">
    <property type="match status" value="1"/>
</dbReference>
<dbReference type="Proteomes" id="UP001139516">
    <property type="component" value="Unassembled WGS sequence"/>
</dbReference>
<name>A0A9X1Y4R1_9PROT</name>
<dbReference type="InterPro" id="IPR010998">
    <property type="entry name" value="Integrase_recombinase_N"/>
</dbReference>
<evidence type="ECO:0000313" key="5">
    <source>
        <dbReference type="Proteomes" id="UP001139516"/>
    </source>
</evidence>
<dbReference type="RefSeq" id="WP_248666299.1">
    <property type="nucleotide sequence ID" value="NZ_JALPRX010000026.1"/>
</dbReference>
<evidence type="ECO:0000313" key="4">
    <source>
        <dbReference type="EMBL" id="MCK8784174.1"/>
    </source>
</evidence>
<evidence type="ECO:0000256" key="1">
    <source>
        <dbReference type="ARBA" id="ARBA00023125"/>
    </source>
</evidence>
<dbReference type="AlphaFoldDB" id="A0A9X1Y4R1"/>
<dbReference type="InterPro" id="IPR046668">
    <property type="entry name" value="DUF6538"/>
</dbReference>
<keyword evidence="1" id="KW-0238">DNA-binding</keyword>
<protein>
    <submittedName>
        <fullName evidence="4">Site-specific integrase</fullName>
    </submittedName>
</protein>
<comment type="caution">
    <text evidence="4">The sequence shown here is derived from an EMBL/GenBank/DDBJ whole genome shotgun (WGS) entry which is preliminary data.</text>
</comment>
<dbReference type="Gene3D" id="1.10.443.10">
    <property type="entry name" value="Intergrase catalytic core"/>
    <property type="match status" value="1"/>
</dbReference>
<feature type="domain" description="DUF6538" evidence="3">
    <location>
        <begin position="14"/>
        <end position="65"/>
    </location>
</feature>
<evidence type="ECO:0000259" key="3">
    <source>
        <dbReference type="Pfam" id="PF20172"/>
    </source>
</evidence>
<dbReference type="EMBL" id="JALPRX010000026">
    <property type="protein sequence ID" value="MCK8784174.1"/>
    <property type="molecule type" value="Genomic_DNA"/>
</dbReference>
<keyword evidence="5" id="KW-1185">Reference proteome</keyword>
<dbReference type="SUPFAM" id="SSF56349">
    <property type="entry name" value="DNA breaking-rejoining enzymes"/>
    <property type="match status" value="1"/>
</dbReference>
<keyword evidence="2" id="KW-0233">DNA recombination</keyword>
<dbReference type="Pfam" id="PF20172">
    <property type="entry name" value="DUF6538"/>
    <property type="match status" value="1"/>
</dbReference>
<gene>
    <name evidence="4" type="ORF">M0638_07265</name>
</gene>